<dbReference type="PANTHER" id="PTHR41287">
    <property type="match status" value="1"/>
</dbReference>
<dbReference type="InterPro" id="IPR027417">
    <property type="entry name" value="P-loop_NTPase"/>
</dbReference>
<name>A0A1I0FCW3_9FIRM</name>
<protein>
    <submittedName>
        <fullName evidence="3">Phage terminase-like protein, large subunit, contains N-terminal HTH domain</fullName>
    </submittedName>
</protein>
<accession>A0A1I0FCW3</accession>
<evidence type="ECO:0000313" key="4">
    <source>
        <dbReference type="Proteomes" id="UP000199568"/>
    </source>
</evidence>
<reference evidence="3 4" key="1">
    <citation type="submission" date="2016-10" db="EMBL/GenBank/DDBJ databases">
        <authorList>
            <person name="de Groot N.N."/>
        </authorList>
    </citation>
    <scope>NUCLEOTIDE SEQUENCE [LARGE SCALE GENOMIC DNA]</scope>
    <source>
        <strain evidence="3 4">DSM 18979</strain>
    </source>
</reference>
<dbReference type="Pfam" id="PF03354">
    <property type="entry name" value="TerL_ATPase"/>
    <property type="match status" value="1"/>
</dbReference>
<dbReference type="PANTHER" id="PTHR41287:SF1">
    <property type="entry name" value="PROTEIN YMFN"/>
    <property type="match status" value="1"/>
</dbReference>
<evidence type="ECO:0000259" key="1">
    <source>
        <dbReference type="Pfam" id="PF03354"/>
    </source>
</evidence>
<proteinExistence type="predicted"/>
<dbReference type="Proteomes" id="UP000199568">
    <property type="component" value="Unassembled WGS sequence"/>
</dbReference>
<dbReference type="Gene3D" id="3.40.50.300">
    <property type="entry name" value="P-loop containing nucleotide triphosphate hydrolases"/>
    <property type="match status" value="1"/>
</dbReference>
<evidence type="ECO:0000259" key="2">
    <source>
        <dbReference type="Pfam" id="PF20441"/>
    </source>
</evidence>
<evidence type="ECO:0000313" key="3">
    <source>
        <dbReference type="EMBL" id="SET55774.1"/>
    </source>
</evidence>
<dbReference type="RefSeq" id="WP_090445229.1">
    <property type="nucleotide sequence ID" value="NZ_FOHU01000014.1"/>
</dbReference>
<sequence length="544" mass="63189">MRNYKYHEFIDTWIDAVEKKKVHSCKEQKLLMKFVKKVLKDKNVVIDKDKIYEAVEVVEKYFPFKLEDFQKFFFSFVAGVFYKDTGDIVFDDFFVYMGRGGGKNGLISCTSFYLQSDKHNIKNYDIDIVATSEKQAKTSFEEVYQVIEDIPKLQKLFYRTKEEITYKKTNSTLRYCTSNAKTKDGGRPGAVIFDEVHQYENYDNIKVHIGGLGKVENPRRFSITTDGEVRESVLDDLKEKAKRVLLGEDPHNGFFPFIFKMDNEKEVEDPELWEKSIPRINHNRTLKRTVMKEYNDMHQSSELKVAFLTKRMNLPTQNEAKAVAEWVEIKATNQPIPDLIGQECIGAVDYADLKDFCSVGLLFKKDGKRIFKQHTFIHEKSIKFTKFNIDIKEAVDLGLATIVRGEPIIPPKLIVDWFKEQAISYVIKMVVADRYRYAGLKEAFEAEGIEFHGIPSGYITHNKLHPLITQLFAGGLLIFGDDKLMRWYVNNCYVQTDSKGNKSYHKIEPIKRKTDGFFCFLHAMSKDEELVEVGEFTSYDVITF</sequence>
<dbReference type="EMBL" id="FOHU01000014">
    <property type="protein sequence ID" value="SET55774.1"/>
    <property type="molecule type" value="Genomic_DNA"/>
</dbReference>
<feature type="domain" description="Terminase large subunit-like endonuclease" evidence="2">
    <location>
        <begin position="252"/>
        <end position="503"/>
    </location>
</feature>
<dbReference type="GO" id="GO:0004519">
    <property type="term" value="F:endonuclease activity"/>
    <property type="evidence" value="ECO:0007669"/>
    <property type="project" value="InterPro"/>
</dbReference>
<keyword evidence="4" id="KW-1185">Reference proteome</keyword>
<organism evidence="3 4">
    <name type="scientific">Natronincola peptidivorans</name>
    <dbReference type="NCBI Taxonomy" id="426128"/>
    <lineage>
        <taxon>Bacteria</taxon>
        <taxon>Bacillati</taxon>
        <taxon>Bacillota</taxon>
        <taxon>Clostridia</taxon>
        <taxon>Peptostreptococcales</taxon>
        <taxon>Natronincolaceae</taxon>
        <taxon>Natronincola</taxon>
    </lineage>
</organism>
<dbReference type="Pfam" id="PF20441">
    <property type="entry name" value="TerL_nuclease"/>
    <property type="match status" value="1"/>
</dbReference>
<dbReference type="OrthoDB" id="9760250at2"/>
<dbReference type="InterPro" id="IPR046462">
    <property type="entry name" value="TerL_nuclease"/>
</dbReference>
<dbReference type="InterPro" id="IPR046461">
    <property type="entry name" value="TerL_ATPase"/>
</dbReference>
<dbReference type="AlphaFoldDB" id="A0A1I0FCW3"/>
<dbReference type="STRING" id="426128.SAMN05660297_02756"/>
<dbReference type="InterPro" id="IPR005021">
    <property type="entry name" value="Terminase_largesu-like"/>
</dbReference>
<gene>
    <name evidence="3" type="ORF">SAMN05660297_02756</name>
</gene>
<feature type="domain" description="Terminase large subunit-like ATPase" evidence="1">
    <location>
        <begin position="69"/>
        <end position="243"/>
    </location>
</feature>